<feature type="chain" id="PRO_5045511630" evidence="11">
    <location>
        <begin position="36"/>
        <end position="1061"/>
    </location>
</feature>
<feature type="region of interest" description="Disordered" evidence="10">
    <location>
        <begin position="575"/>
        <end position="602"/>
    </location>
</feature>
<dbReference type="InterPro" id="IPR023996">
    <property type="entry name" value="TonB-dep_OMP_SusC/RagA"/>
</dbReference>
<name>A0ABP8FY34_9BACT</name>
<dbReference type="SUPFAM" id="SSF56935">
    <property type="entry name" value="Porins"/>
    <property type="match status" value="1"/>
</dbReference>
<dbReference type="InterPro" id="IPR039426">
    <property type="entry name" value="TonB-dep_rcpt-like"/>
</dbReference>
<evidence type="ECO:0000256" key="5">
    <source>
        <dbReference type="ARBA" id="ARBA00023077"/>
    </source>
</evidence>
<keyword evidence="11" id="KW-0732">Signal</keyword>
<proteinExistence type="inferred from homology"/>
<dbReference type="RefSeq" id="WP_344979501.1">
    <property type="nucleotide sequence ID" value="NZ_BAABFN010000005.1"/>
</dbReference>
<dbReference type="NCBIfam" id="TIGR04057">
    <property type="entry name" value="SusC_RagA_signa"/>
    <property type="match status" value="1"/>
</dbReference>
<keyword evidence="4 8" id="KW-0812">Transmembrane</keyword>
<dbReference type="InterPro" id="IPR037066">
    <property type="entry name" value="Plug_dom_sf"/>
</dbReference>
<dbReference type="InterPro" id="IPR023997">
    <property type="entry name" value="TonB-dep_OMP_SusC/RagA_CS"/>
</dbReference>
<dbReference type="InterPro" id="IPR036942">
    <property type="entry name" value="Beta-barrel_TonB_sf"/>
</dbReference>
<evidence type="ECO:0000256" key="1">
    <source>
        <dbReference type="ARBA" id="ARBA00004571"/>
    </source>
</evidence>
<evidence type="ECO:0000256" key="4">
    <source>
        <dbReference type="ARBA" id="ARBA00022692"/>
    </source>
</evidence>
<accession>A0ABP8FY34</accession>
<dbReference type="Pfam" id="PF07715">
    <property type="entry name" value="Plug"/>
    <property type="match status" value="1"/>
</dbReference>
<dbReference type="Pfam" id="PF00593">
    <property type="entry name" value="TonB_dep_Rec_b-barrel"/>
    <property type="match status" value="1"/>
</dbReference>
<dbReference type="InterPro" id="IPR012910">
    <property type="entry name" value="Plug_dom"/>
</dbReference>
<keyword evidence="15" id="KW-1185">Reference proteome</keyword>
<gene>
    <name evidence="14" type="ORF">GCM10023143_23470</name>
</gene>
<evidence type="ECO:0000259" key="12">
    <source>
        <dbReference type="Pfam" id="PF00593"/>
    </source>
</evidence>
<keyword evidence="6 8" id="KW-0472">Membrane</keyword>
<feature type="compositionally biased region" description="Basic and acidic residues" evidence="10">
    <location>
        <begin position="586"/>
        <end position="596"/>
    </location>
</feature>
<dbReference type="Proteomes" id="UP001501207">
    <property type="component" value="Unassembled WGS sequence"/>
</dbReference>
<evidence type="ECO:0000256" key="7">
    <source>
        <dbReference type="ARBA" id="ARBA00023237"/>
    </source>
</evidence>
<keyword evidence="5 9" id="KW-0798">TonB box</keyword>
<evidence type="ECO:0000259" key="13">
    <source>
        <dbReference type="Pfam" id="PF07715"/>
    </source>
</evidence>
<dbReference type="Pfam" id="PF13715">
    <property type="entry name" value="CarbopepD_reg_2"/>
    <property type="match status" value="1"/>
</dbReference>
<evidence type="ECO:0000313" key="14">
    <source>
        <dbReference type="EMBL" id="GAA4313290.1"/>
    </source>
</evidence>
<dbReference type="InterPro" id="IPR008969">
    <property type="entry name" value="CarboxyPept-like_regulatory"/>
</dbReference>
<evidence type="ECO:0000313" key="15">
    <source>
        <dbReference type="Proteomes" id="UP001501207"/>
    </source>
</evidence>
<comment type="caution">
    <text evidence="14">The sequence shown here is derived from an EMBL/GenBank/DDBJ whole genome shotgun (WGS) entry which is preliminary data.</text>
</comment>
<evidence type="ECO:0000256" key="10">
    <source>
        <dbReference type="SAM" id="MobiDB-lite"/>
    </source>
</evidence>
<comment type="similarity">
    <text evidence="8 9">Belongs to the TonB-dependent receptor family.</text>
</comment>
<comment type="subcellular location">
    <subcellularLocation>
        <location evidence="1 8">Cell outer membrane</location>
        <topology evidence="1 8">Multi-pass membrane protein</topology>
    </subcellularLocation>
</comment>
<dbReference type="Gene3D" id="2.40.170.20">
    <property type="entry name" value="TonB-dependent receptor, beta-barrel domain"/>
    <property type="match status" value="1"/>
</dbReference>
<dbReference type="EMBL" id="BAABFN010000005">
    <property type="protein sequence ID" value="GAA4313290.1"/>
    <property type="molecule type" value="Genomic_DNA"/>
</dbReference>
<dbReference type="PROSITE" id="PS52016">
    <property type="entry name" value="TONB_DEPENDENT_REC_3"/>
    <property type="match status" value="1"/>
</dbReference>
<dbReference type="SUPFAM" id="SSF49464">
    <property type="entry name" value="Carboxypeptidase regulatory domain-like"/>
    <property type="match status" value="1"/>
</dbReference>
<organism evidence="14 15">
    <name type="scientific">Compostibacter hankyongensis</name>
    <dbReference type="NCBI Taxonomy" id="1007089"/>
    <lineage>
        <taxon>Bacteria</taxon>
        <taxon>Pseudomonadati</taxon>
        <taxon>Bacteroidota</taxon>
        <taxon>Chitinophagia</taxon>
        <taxon>Chitinophagales</taxon>
        <taxon>Chitinophagaceae</taxon>
        <taxon>Compostibacter</taxon>
    </lineage>
</organism>
<evidence type="ECO:0000256" key="2">
    <source>
        <dbReference type="ARBA" id="ARBA00022448"/>
    </source>
</evidence>
<evidence type="ECO:0000256" key="9">
    <source>
        <dbReference type="RuleBase" id="RU003357"/>
    </source>
</evidence>
<keyword evidence="2 8" id="KW-0813">Transport</keyword>
<dbReference type="Gene3D" id="2.60.40.1120">
    <property type="entry name" value="Carboxypeptidase-like, regulatory domain"/>
    <property type="match status" value="1"/>
</dbReference>
<dbReference type="NCBIfam" id="TIGR04056">
    <property type="entry name" value="OMP_RagA_SusC"/>
    <property type="match status" value="1"/>
</dbReference>
<sequence>MKNYYLCRCRLPERGRKALKILLPLMLFICGYATATPHTPTPLKLPADSTYTLGGKVQDNKQPPQALAGVTVRIKGATSGTITDANGNFTIQARQGEILVFSQIGYKNKEYTVTGNAAHLAIALEEDVATLDEAVVVGYGAQKKADLTGAVSTIDYTKELENRPITNASQALGGKVSGVWVSQNSGSPGGDGATLRVRGFGTLNNTNPLVLVDGVEGRLAELNPNDIASMTVLKDAASAAIYGSRAANGVILVTTKQGSYNSAPQLSYNGYVGIQKLGRHYDLIDNSVEFMNLWNTAVQNNGGDPLFPGEVIDAFKNGKDPYLYPNTNFFDEVFRTAPITEHNLSVRGGSEKQNYYLSANYLGQQGIIRRTGAKRYGLNFSLNTQLVHWLEIGGQVQATRKVTDEPYTADNTSQGISRITYIMSNGGYPFTPPYTRDGRLGATQAVYLSGPNKGQPIVDSRNPLADVKNGLSRYVNSYLKGSLNATVHLAPGLTFKSVYAGQFNNNRNDKYNQLIYVYTDGGIQTKTLDFPTTINNIRASTEEFYWVFYNTLNYERSFGQKHHINVIAGTQSEDRQVKTTSVQKSDPPKDGLHEVDAGTTNPLASGNTTEWRMLSYFGRINYNFNERYLLEANLRADASSRFRAGNRWGLFPSFSAGWRISEENFMKDVRFINQLKLRASWGRLGNQDIEAIAGNYPYLVTIAQNYGTSYNLGGQLVPGAAITTLVDQDITWETTESSDLGLDLGVLDNHLYLEFDYFNKLTKNILVQLPVPLVLGGVTPPVENVGRMRNKGFEISATYQSDSYQKDWSYDIGANVTYVTNQVVTFQDGKSPDQLYLIREGYSYKSLYGYKAVGIYQSDEEAKEHMANNGFTPVAGDLKYEDLNGDGKLDYQDKQVLGNTIPKLTYGLNIGVTYKNWNLNITGQGIADASAYTQNAWTAPLGISGGSITKRWKDAWTPENKSTTLPRIVINDTWNRYESSFWITDISFLKIKNIQLTYNLPEKWLSGIGLKSAACYLNWQNAYTFVSNKYEGFDPERDTFTDGGGQYPTPTIATFGVNVQF</sequence>
<feature type="domain" description="TonB-dependent receptor-like beta-barrel" evidence="12">
    <location>
        <begin position="428"/>
        <end position="922"/>
    </location>
</feature>
<keyword evidence="7 8" id="KW-0998">Cell outer membrane</keyword>
<evidence type="ECO:0000256" key="11">
    <source>
        <dbReference type="SAM" id="SignalP"/>
    </source>
</evidence>
<reference evidence="15" key="1">
    <citation type="journal article" date="2019" name="Int. J. Syst. Evol. Microbiol.">
        <title>The Global Catalogue of Microorganisms (GCM) 10K type strain sequencing project: providing services to taxonomists for standard genome sequencing and annotation.</title>
        <authorList>
            <consortium name="The Broad Institute Genomics Platform"/>
            <consortium name="The Broad Institute Genome Sequencing Center for Infectious Disease"/>
            <person name="Wu L."/>
            <person name="Ma J."/>
        </authorList>
    </citation>
    <scope>NUCLEOTIDE SEQUENCE [LARGE SCALE GENOMIC DNA]</scope>
    <source>
        <strain evidence="15">JCM 17664</strain>
    </source>
</reference>
<dbReference type="Gene3D" id="2.170.130.10">
    <property type="entry name" value="TonB-dependent receptor, plug domain"/>
    <property type="match status" value="1"/>
</dbReference>
<keyword evidence="14" id="KW-0675">Receptor</keyword>
<protein>
    <submittedName>
        <fullName evidence="14">TonB-dependent receptor</fullName>
    </submittedName>
</protein>
<evidence type="ECO:0000256" key="3">
    <source>
        <dbReference type="ARBA" id="ARBA00022452"/>
    </source>
</evidence>
<feature type="domain" description="TonB-dependent receptor plug" evidence="13">
    <location>
        <begin position="144"/>
        <end position="250"/>
    </location>
</feature>
<feature type="signal peptide" evidence="11">
    <location>
        <begin position="1"/>
        <end position="35"/>
    </location>
</feature>
<evidence type="ECO:0000256" key="8">
    <source>
        <dbReference type="PROSITE-ProRule" id="PRU01360"/>
    </source>
</evidence>
<dbReference type="InterPro" id="IPR000531">
    <property type="entry name" value="Beta-barrel_TonB"/>
</dbReference>
<keyword evidence="3 8" id="KW-1134">Transmembrane beta strand</keyword>
<evidence type="ECO:0000256" key="6">
    <source>
        <dbReference type="ARBA" id="ARBA00023136"/>
    </source>
</evidence>